<name>A0A087T7F5_STEMI</name>
<keyword evidence="2" id="KW-0812">Transmembrane</keyword>
<evidence type="ECO:0000313" key="3">
    <source>
        <dbReference type="EMBL" id="KFM61044.1"/>
    </source>
</evidence>
<dbReference type="Proteomes" id="UP000054359">
    <property type="component" value="Unassembled WGS sequence"/>
</dbReference>
<dbReference type="InterPro" id="IPR036116">
    <property type="entry name" value="FN3_sf"/>
</dbReference>
<dbReference type="EMBL" id="KK113786">
    <property type="protein sequence ID" value="KFM61044.1"/>
    <property type="molecule type" value="Genomic_DNA"/>
</dbReference>
<dbReference type="CDD" id="cd00063">
    <property type="entry name" value="FN3"/>
    <property type="match status" value="1"/>
</dbReference>
<dbReference type="OrthoDB" id="6022609at2759"/>
<protein>
    <submittedName>
        <fullName evidence="3">Putative epidermal cell surface receptor</fullName>
    </submittedName>
</protein>
<sequence length="532" mass="60387">MCKEPLKQAFCMFQGSRYLLSEQWEVHKGTQQRLCTCFLNAMGLPEVECRKGCPQIPDRFLSPTEQCLHPVIVRPDDPQMCPYVVCNNTISGQELYNVNIVALNSTAVRVRFSLSNILVGLIGHAELHFTTDPTLPPSQWHVQKFSRPNRLFDSPNIEYILNALRPNTTYFLQVKIIMDTLQRRPESEVFKLKMPEEVVVTTTTTTTTTTAPPVMILDAKLEAHVIDVKTVRISWRNFEPQEKKYIYALQLKYKLQNEAEDKWITTPMIHKDVTSYFLHDLEASADYVVDIIFTPPKDIPTKIVSSRDLEFRTMTKKKDDYHLQVSVEDNKIEADKSAFLFAGIPEPITKYVHVIKIMYKTADGEQSYSFKVPKNNHITLDHLKPGKKYLAQLELYLTNGQTLTSNEVEFITKPAKPQANISSSENTISDDSHTNGKQAELLQSKEGGEEENRAYFIALVVVAVVAAVAGFGFVLLLVLLVRRQASAKAPISRTPSESAYDNPTYKVINLFQTYDGERPEDKTNGQIQTTQA</sequence>
<dbReference type="STRING" id="407821.A0A087T7F5"/>
<dbReference type="SUPFAM" id="SSF49265">
    <property type="entry name" value="Fibronectin type III"/>
    <property type="match status" value="1"/>
</dbReference>
<keyword evidence="2" id="KW-1133">Transmembrane helix</keyword>
<gene>
    <name evidence="3" type="ORF">X975_10326</name>
</gene>
<dbReference type="OMA" id="QWHVQKF"/>
<organism evidence="3 4">
    <name type="scientific">Stegodyphus mimosarum</name>
    <name type="common">African social velvet spider</name>
    <dbReference type="NCBI Taxonomy" id="407821"/>
    <lineage>
        <taxon>Eukaryota</taxon>
        <taxon>Metazoa</taxon>
        <taxon>Ecdysozoa</taxon>
        <taxon>Arthropoda</taxon>
        <taxon>Chelicerata</taxon>
        <taxon>Arachnida</taxon>
        <taxon>Araneae</taxon>
        <taxon>Araneomorphae</taxon>
        <taxon>Entelegynae</taxon>
        <taxon>Eresoidea</taxon>
        <taxon>Eresidae</taxon>
        <taxon>Stegodyphus</taxon>
    </lineage>
</organism>
<dbReference type="Gene3D" id="2.60.40.10">
    <property type="entry name" value="Immunoglobulins"/>
    <property type="match status" value="2"/>
</dbReference>
<keyword evidence="4" id="KW-1185">Reference proteome</keyword>
<feature type="transmembrane region" description="Helical" evidence="2">
    <location>
        <begin position="454"/>
        <end position="481"/>
    </location>
</feature>
<dbReference type="AlphaFoldDB" id="A0A087T7F5"/>
<feature type="compositionally biased region" description="Polar residues" evidence="1">
    <location>
        <begin position="419"/>
        <end position="429"/>
    </location>
</feature>
<accession>A0A087T7F5</accession>
<keyword evidence="2" id="KW-0472">Membrane</keyword>
<dbReference type="InterPro" id="IPR013783">
    <property type="entry name" value="Ig-like_fold"/>
</dbReference>
<evidence type="ECO:0000256" key="2">
    <source>
        <dbReference type="SAM" id="Phobius"/>
    </source>
</evidence>
<dbReference type="InterPro" id="IPR003961">
    <property type="entry name" value="FN3_dom"/>
</dbReference>
<feature type="region of interest" description="Disordered" evidence="1">
    <location>
        <begin position="414"/>
        <end position="436"/>
    </location>
</feature>
<reference evidence="3 4" key="1">
    <citation type="submission" date="2013-11" db="EMBL/GenBank/DDBJ databases">
        <title>Genome sequencing of Stegodyphus mimosarum.</title>
        <authorList>
            <person name="Bechsgaard J."/>
        </authorList>
    </citation>
    <scope>NUCLEOTIDE SEQUENCE [LARGE SCALE GENOMIC DNA]</scope>
</reference>
<feature type="non-terminal residue" evidence="3">
    <location>
        <position position="532"/>
    </location>
</feature>
<keyword evidence="3" id="KW-0675">Receptor</keyword>
<proteinExistence type="predicted"/>
<evidence type="ECO:0000313" key="4">
    <source>
        <dbReference type="Proteomes" id="UP000054359"/>
    </source>
</evidence>
<evidence type="ECO:0000256" key="1">
    <source>
        <dbReference type="SAM" id="MobiDB-lite"/>
    </source>
</evidence>